<protein>
    <submittedName>
        <fullName evidence="11">Multidrug export ATP-binding/permease protein</fullName>
        <ecNumber evidence="11">3.6.3.-</ecNumber>
    </submittedName>
</protein>
<dbReference type="SUPFAM" id="SSF52540">
    <property type="entry name" value="P-loop containing nucleoside triphosphate hydrolases"/>
    <property type="match status" value="1"/>
</dbReference>
<dbReference type="EMBL" id="CP029619">
    <property type="protein sequence ID" value="AWN81680.1"/>
    <property type="molecule type" value="Genomic_DNA"/>
</dbReference>
<keyword evidence="11" id="KW-0378">Hydrolase</keyword>
<evidence type="ECO:0000256" key="8">
    <source>
        <dbReference type="SAM" id="Phobius"/>
    </source>
</evidence>
<dbReference type="KEGG" id="cher:DK880_00352"/>
<keyword evidence="4" id="KW-0547">Nucleotide-binding</keyword>
<comment type="subcellular location">
    <subcellularLocation>
        <location evidence="1">Cell membrane</location>
        <topology evidence="1">Multi-pass membrane protein</topology>
    </subcellularLocation>
</comment>
<evidence type="ECO:0000259" key="9">
    <source>
        <dbReference type="PROSITE" id="PS50893"/>
    </source>
</evidence>
<evidence type="ECO:0000256" key="3">
    <source>
        <dbReference type="ARBA" id="ARBA00022692"/>
    </source>
</evidence>
<organism evidence="11 12">
    <name type="scientific">Candidatus Cardinium hertigii</name>
    <dbReference type="NCBI Taxonomy" id="247481"/>
    <lineage>
        <taxon>Bacteria</taxon>
        <taxon>Pseudomonadati</taxon>
        <taxon>Bacteroidota</taxon>
        <taxon>Cytophagia</taxon>
        <taxon>Cytophagales</taxon>
        <taxon>Amoebophilaceae</taxon>
        <taxon>Candidatus Cardinium</taxon>
    </lineage>
</organism>
<keyword evidence="5 11" id="KW-0067">ATP-binding</keyword>
<dbReference type="PROSITE" id="PS50893">
    <property type="entry name" value="ABC_TRANSPORTER_2"/>
    <property type="match status" value="1"/>
</dbReference>
<keyword evidence="6 8" id="KW-1133">Transmembrane helix</keyword>
<dbReference type="Pfam" id="PF00005">
    <property type="entry name" value="ABC_tran"/>
    <property type="match status" value="1"/>
</dbReference>
<dbReference type="RefSeq" id="WP_109997119.1">
    <property type="nucleotide sequence ID" value="NZ_CP029619.1"/>
</dbReference>
<dbReference type="GO" id="GO:0016887">
    <property type="term" value="F:ATP hydrolysis activity"/>
    <property type="evidence" value="ECO:0007669"/>
    <property type="project" value="InterPro"/>
</dbReference>
<dbReference type="SUPFAM" id="SSF90123">
    <property type="entry name" value="ABC transporter transmembrane region"/>
    <property type="match status" value="1"/>
</dbReference>
<dbReference type="EC" id="3.6.3.-" evidence="11"/>
<dbReference type="GO" id="GO:0005524">
    <property type="term" value="F:ATP binding"/>
    <property type="evidence" value="ECO:0007669"/>
    <property type="project" value="UniProtKB-KW"/>
</dbReference>
<feature type="transmembrane region" description="Helical" evidence="8">
    <location>
        <begin position="62"/>
        <end position="80"/>
    </location>
</feature>
<dbReference type="Gene3D" id="1.20.1560.10">
    <property type="entry name" value="ABC transporter type 1, transmembrane domain"/>
    <property type="match status" value="1"/>
</dbReference>
<feature type="transmembrane region" description="Helical" evidence="8">
    <location>
        <begin position="21"/>
        <end position="42"/>
    </location>
</feature>
<evidence type="ECO:0000256" key="2">
    <source>
        <dbReference type="ARBA" id="ARBA00022448"/>
    </source>
</evidence>
<dbReference type="GO" id="GO:0034040">
    <property type="term" value="F:ATPase-coupled lipid transmembrane transporter activity"/>
    <property type="evidence" value="ECO:0007669"/>
    <property type="project" value="TreeGrafter"/>
</dbReference>
<evidence type="ECO:0000313" key="12">
    <source>
        <dbReference type="Proteomes" id="UP000245872"/>
    </source>
</evidence>
<dbReference type="PROSITE" id="PS50929">
    <property type="entry name" value="ABC_TM1F"/>
    <property type="match status" value="1"/>
</dbReference>
<dbReference type="FunFam" id="3.40.50.300:FF:000287">
    <property type="entry name" value="Multidrug ABC transporter ATP-binding protein"/>
    <property type="match status" value="1"/>
</dbReference>
<dbReference type="Proteomes" id="UP000245872">
    <property type="component" value="Chromosome"/>
</dbReference>
<dbReference type="GO" id="GO:0005886">
    <property type="term" value="C:plasma membrane"/>
    <property type="evidence" value="ECO:0007669"/>
    <property type="project" value="UniProtKB-SubCell"/>
</dbReference>
<dbReference type="InterPro" id="IPR003439">
    <property type="entry name" value="ABC_transporter-like_ATP-bd"/>
</dbReference>
<dbReference type="PANTHER" id="PTHR24221:SF654">
    <property type="entry name" value="ATP-BINDING CASSETTE SUB-FAMILY B MEMBER 6"/>
    <property type="match status" value="1"/>
</dbReference>
<keyword evidence="12" id="KW-1185">Reference proteome</keyword>
<feature type="domain" description="ABC transmembrane type-1" evidence="10">
    <location>
        <begin position="38"/>
        <end position="309"/>
    </location>
</feature>
<evidence type="ECO:0000256" key="1">
    <source>
        <dbReference type="ARBA" id="ARBA00004651"/>
    </source>
</evidence>
<feature type="transmembrane region" description="Helical" evidence="8">
    <location>
        <begin position="167"/>
        <end position="187"/>
    </location>
</feature>
<dbReference type="PROSITE" id="PS00211">
    <property type="entry name" value="ABC_TRANSPORTER_1"/>
    <property type="match status" value="1"/>
</dbReference>
<dbReference type="AlphaFoldDB" id="A0A2Z3LI04"/>
<dbReference type="InterPro" id="IPR036640">
    <property type="entry name" value="ABC1_TM_sf"/>
</dbReference>
<dbReference type="InterPro" id="IPR011527">
    <property type="entry name" value="ABC1_TM_dom"/>
</dbReference>
<keyword evidence="3 8" id="KW-0812">Transmembrane</keyword>
<name>A0A2Z3LI04_9BACT</name>
<dbReference type="InterPro" id="IPR027417">
    <property type="entry name" value="P-loop_NTPase"/>
</dbReference>
<dbReference type="InterPro" id="IPR017871">
    <property type="entry name" value="ABC_transporter-like_CS"/>
</dbReference>
<feature type="transmembrane region" description="Helical" evidence="8">
    <location>
        <begin position="250"/>
        <end position="270"/>
    </location>
</feature>
<dbReference type="GO" id="GO:0140359">
    <property type="term" value="F:ABC-type transporter activity"/>
    <property type="evidence" value="ECO:0007669"/>
    <property type="project" value="InterPro"/>
</dbReference>
<dbReference type="PANTHER" id="PTHR24221">
    <property type="entry name" value="ATP-BINDING CASSETTE SUB-FAMILY B"/>
    <property type="match status" value="1"/>
</dbReference>
<proteinExistence type="predicted"/>
<accession>A0A2Z3LI04</accession>
<feature type="domain" description="ABC transporter" evidence="9">
    <location>
        <begin position="343"/>
        <end position="579"/>
    </location>
</feature>
<dbReference type="Gene3D" id="3.40.50.300">
    <property type="entry name" value="P-loop containing nucleotide triphosphate hydrolases"/>
    <property type="match status" value="1"/>
</dbReference>
<gene>
    <name evidence="11" type="ORF">DK880_00352</name>
</gene>
<evidence type="ECO:0000256" key="5">
    <source>
        <dbReference type="ARBA" id="ARBA00022840"/>
    </source>
</evidence>
<evidence type="ECO:0000256" key="6">
    <source>
        <dbReference type="ARBA" id="ARBA00022989"/>
    </source>
</evidence>
<dbReference type="OrthoDB" id="9769115at2"/>
<keyword evidence="7 8" id="KW-0472">Membrane</keyword>
<reference evidence="11 12" key="1">
    <citation type="submission" date="2018-05" db="EMBL/GenBank/DDBJ databases">
        <title>Candidatus Cardinium hertigii Genome Assembly.</title>
        <authorList>
            <person name="Showmaker K.C."/>
            <person name="Walden K.O."/>
            <person name="Fields C.J."/>
            <person name="Lambert K.N."/>
            <person name="Hudson M.E."/>
        </authorList>
    </citation>
    <scope>NUCLEOTIDE SEQUENCE [LARGE SCALE GENOMIC DNA]</scope>
    <source>
        <strain evidence="12">cHgTN10</strain>
    </source>
</reference>
<evidence type="ECO:0000259" key="10">
    <source>
        <dbReference type="PROSITE" id="PS50929"/>
    </source>
</evidence>
<evidence type="ECO:0000256" key="7">
    <source>
        <dbReference type="ARBA" id="ARBA00023136"/>
    </source>
</evidence>
<dbReference type="SMART" id="SM00382">
    <property type="entry name" value="AAA"/>
    <property type="match status" value="1"/>
</dbReference>
<keyword evidence="2" id="KW-0813">Transport</keyword>
<evidence type="ECO:0000256" key="4">
    <source>
        <dbReference type="ARBA" id="ARBA00022741"/>
    </source>
</evidence>
<dbReference type="Pfam" id="PF00664">
    <property type="entry name" value="ABC_membrane"/>
    <property type="match status" value="1"/>
</dbReference>
<sequence>MSMKHLSIISFFWPHIRPYKWYYFVMLIAPFTASFYPFAYTYALKLFIDTMTIPPTLTYQSMMFPIGIFLTAQLTLELVWRINNFCEYKAAPYVRKSILIYAYDYIQYHAYSFFQDNLTGTIHSKIQGIVDGYDRLWDQLHRGLGLRILKSTINVGTLILINYEIGLFFLIWSILFIYSIYTCSLTLKRLSCESTESRHTVMGIIADNISNIMNILSFVTKAKEVQALDQNIVNDFIPKEMRVYQYSFKIKIIAGCLHLFLFTAILWYMIYLKIINTITVGDFAQLFGILLITSEEIWHITVSLQDFSHVIGNLKSGLSILWPCEKRVDVINPKTLKIKHPSLEFKNVYFNYKDQKSVFKNLSLRIKPGEKIGLVGHSGAGKSSLVNLILRYFDYERGIILIDSQNIQHVTEDSLRSQIAVIPQDISLFHRTLMENIRYGNLDATDEEVVEASKKAHMHNFISALPEQYNTYVGERGVKLSGGQRQRVAIARAILKDAPILILDEATSALDSQTENLIQDSLHWLLDQQKKTVIAIAHRLSTLKHMDRIIVLDHGKIVEQGTHEQLMEKPDNLYRELWELQENKHRLR</sequence>
<dbReference type="InterPro" id="IPR039421">
    <property type="entry name" value="Type_1_exporter"/>
</dbReference>
<evidence type="ECO:0000313" key="11">
    <source>
        <dbReference type="EMBL" id="AWN81680.1"/>
    </source>
</evidence>
<dbReference type="InterPro" id="IPR003593">
    <property type="entry name" value="AAA+_ATPase"/>
</dbReference>